<feature type="compositionally biased region" description="Basic and acidic residues" evidence="4">
    <location>
        <begin position="323"/>
        <end position="336"/>
    </location>
</feature>
<reference evidence="6" key="1">
    <citation type="submission" date="2019-04" db="EMBL/GenBank/DDBJ databases">
        <title>Draft genome sequences of Streptomyces avermitilis MC3.</title>
        <authorList>
            <person name="Komaki H."/>
            <person name="Tamura T."/>
            <person name="Hosoyama A."/>
        </authorList>
    </citation>
    <scope>NUCLEOTIDE SEQUENCE</scope>
    <source>
        <strain evidence="6">MC3</strain>
    </source>
</reference>
<name>A0A499VF87_STRAX</name>
<dbReference type="InterPro" id="IPR002347">
    <property type="entry name" value="SDR_fam"/>
</dbReference>
<dbReference type="InterPro" id="IPR057326">
    <property type="entry name" value="KR_dom"/>
</dbReference>
<dbReference type="SMART" id="SM00822">
    <property type="entry name" value="PKS_KR"/>
    <property type="match status" value="1"/>
</dbReference>
<keyword evidence="2" id="KW-0560">Oxidoreductase</keyword>
<feature type="region of interest" description="Disordered" evidence="4">
    <location>
        <begin position="268"/>
        <end position="336"/>
    </location>
</feature>
<comment type="similarity">
    <text evidence="1 3">Belongs to the short-chain dehydrogenases/reductases (SDR) family.</text>
</comment>
<sequence length="420" mass="43826">MNAVDPLMFDRRVAVVTGAGRGLGREHAMLLATRGARVVVNDVGTGIDGRGSSASPAHAVAEEILAMGGEAVADIHDVSTTAGAQALVATADQQWGRLDIVVNNAGISILRPLTELSDDECRRVLDTHVGGTLNMLRAVWPHMVASGYGRIVNTCSDALFGDTGLSVYAAGKGAVLGLTTSLAAEGAAHGIKVNAVVPIAGTRMSLEAVQGDEQMTSLLTSLFPARHVASVVAFLAHERVPCTGELLHAAGRRVGRIFLGPQTACSSRKTRLRKRSASTSSRWALRSPSARQKPSAPPWPSRSAGWAPATPPRSPSTSPHRLPRPEARSRGPSPRDHCVDAGGVCGSVPAGARRAVSCQCGDVRRGRGRGVQGASVRDGAIGRRRLGRHRRRLPPPAWAGQIGCPASCACVRAPHLSLAP</sequence>
<dbReference type="GO" id="GO:0016491">
    <property type="term" value="F:oxidoreductase activity"/>
    <property type="evidence" value="ECO:0007669"/>
    <property type="project" value="UniProtKB-KW"/>
</dbReference>
<dbReference type="Pfam" id="PF00106">
    <property type="entry name" value="adh_short"/>
    <property type="match status" value="1"/>
</dbReference>
<gene>
    <name evidence="6" type="ORF">SAVMC3_08400</name>
</gene>
<dbReference type="PRINTS" id="PR00081">
    <property type="entry name" value="GDHRDH"/>
</dbReference>
<evidence type="ECO:0000313" key="6">
    <source>
        <dbReference type="EMBL" id="BBJ48211.1"/>
    </source>
</evidence>
<evidence type="ECO:0000259" key="5">
    <source>
        <dbReference type="SMART" id="SM00822"/>
    </source>
</evidence>
<proteinExistence type="inferred from homology"/>
<dbReference type="PANTHER" id="PTHR45024:SF2">
    <property type="entry name" value="SCP2 DOMAIN-CONTAINING PROTEIN"/>
    <property type="match status" value="1"/>
</dbReference>
<dbReference type="SUPFAM" id="SSF51735">
    <property type="entry name" value="NAD(P)-binding Rossmann-fold domains"/>
    <property type="match status" value="1"/>
</dbReference>
<protein>
    <recommendedName>
        <fullName evidence="5">Ketoreductase domain-containing protein</fullName>
    </recommendedName>
</protein>
<evidence type="ECO:0000256" key="4">
    <source>
        <dbReference type="SAM" id="MobiDB-lite"/>
    </source>
</evidence>
<feature type="domain" description="Ketoreductase" evidence="5">
    <location>
        <begin position="12"/>
        <end position="202"/>
    </location>
</feature>
<dbReference type="AlphaFoldDB" id="A0A499VF87"/>
<evidence type="ECO:0000256" key="2">
    <source>
        <dbReference type="ARBA" id="ARBA00023002"/>
    </source>
</evidence>
<organism evidence="6">
    <name type="scientific">Streptomyces avermitilis</name>
    <dbReference type="NCBI Taxonomy" id="33903"/>
    <lineage>
        <taxon>Bacteria</taxon>
        <taxon>Bacillati</taxon>
        <taxon>Actinomycetota</taxon>
        <taxon>Actinomycetes</taxon>
        <taxon>Kitasatosporales</taxon>
        <taxon>Streptomycetaceae</taxon>
        <taxon>Streptomyces</taxon>
    </lineage>
</organism>
<dbReference type="InterPro" id="IPR051687">
    <property type="entry name" value="Peroxisomal_Beta-Oxidation"/>
</dbReference>
<dbReference type="EMBL" id="AP019621">
    <property type="protein sequence ID" value="BBJ48211.1"/>
    <property type="molecule type" value="Genomic_DNA"/>
</dbReference>
<evidence type="ECO:0000256" key="3">
    <source>
        <dbReference type="RuleBase" id="RU000363"/>
    </source>
</evidence>
<dbReference type="PRINTS" id="PR00080">
    <property type="entry name" value="SDRFAMILY"/>
</dbReference>
<accession>A0A499VF87</accession>
<evidence type="ECO:0000256" key="1">
    <source>
        <dbReference type="ARBA" id="ARBA00006484"/>
    </source>
</evidence>
<dbReference type="Gene3D" id="3.40.50.720">
    <property type="entry name" value="NAD(P)-binding Rossmann-like Domain"/>
    <property type="match status" value="1"/>
</dbReference>
<dbReference type="PANTHER" id="PTHR45024">
    <property type="entry name" value="DEHYDROGENASES, SHORT CHAIN"/>
    <property type="match status" value="1"/>
</dbReference>
<dbReference type="InterPro" id="IPR036291">
    <property type="entry name" value="NAD(P)-bd_dom_sf"/>
</dbReference>